<evidence type="ECO:0000313" key="6">
    <source>
        <dbReference type="Proteomes" id="UP000198253"/>
    </source>
</evidence>
<evidence type="ECO:0000256" key="3">
    <source>
        <dbReference type="ARBA" id="ARBA00023163"/>
    </source>
</evidence>
<keyword evidence="1" id="KW-0805">Transcription regulation</keyword>
<dbReference type="Pfam" id="PF14525">
    <property type="entry name" value="AraC_binding_2"/>
    <property type="match status" value="1"/>
</dbReference>
<evidence type="ECO:0000259" key="4">
    <source>
        <dbReference type="PROSITE" id="PS01124"/>
    </source>
</evidence>
<dbReference type="InterPro" id="IPR050204">
    <property type="entry name" value="AraC_XylS_family_regulators"/>
</dbReference>
<protein>
    <submittedName>
        <fullName evidence="5">AraC-type DNA-binding protein</fullName>
    </submittedName>
</protein>
<evidence type="ECO:0000313" key="5">
    <source>
        <dbReference type="EMBL" id="SCE67906.1"/>
    </source>
</evidence>
<keyword evidence="6" id="KW-1185">Reference proteome</keyword>
<dbReference type="PROSITE" id="PS01124">
    <property type="entry name" value="HTH_ARAC_FAMILY_2"/>
    <property type="match status" value="1"/>
</dbReference>
<dbReference type="Pfam" id="PF12833">
    <property type="entry name" value="HTH_18"/>
    <property type="match status" value="1"/>
</dbReference>
<dbReference type="InterPro" id="IPR018060">
    <property type="entry name" value="HTH_AraC"/>
</dbReference>
<proteinExistence type="predicted"/>
<keyword evidence="2 5" id="KW-0238">DNA-binding</keyword>
<evidence type="ECO:0000256" key="1">
    <source>
        <dbReference type="ARBA" id="ARBA00023015"/>
    </source>
</evidence>
<dbReference type="RefSeq" id="WP_170107842.1">
    <property type="nucleotide sequence ID" value="NZ_LT607413.1"/>
</dbReference>
<organism evidence="5 6">
    <name type="scientific">Micromonospora echinospora</name>
    <name type="common">Micromonospora purpurea</name>
    <dbReference type="NCBI Taxonomy" id="1877"/>
    <lineage>
        <taxon>Bacteria</taxon>
        <taxon>Bacillati</taxon>
        <taxon>Actinomycetota</taxon>
        <taxon>Actinomycetes</taxon>
        <taxon>Micromonosporales</taxon>
        <taxon>Micromonosporaceae</taxon>
        <taxon>Micromonospora</taxon>
    </lineage>
</organism>
<dbReference type="PRINTS" id="PR00032">
    <property type="entry name" value="HTHARAC"/>
</dbReference>
<dbReference type="InterPro" id="IPR035418">
    <property type="entry name" value="AraC-bd_2"/>
</dbReference>
<dbReference type="AlphaFoldDB" id="A0A1C4U8B3"/>
<dbReference type="PANTHER" id="PTHR46796">
    <property type="entry name" value="HTH-TYPE TRANSCRIPTIONAL ACTIVATOR RHAS-RELATED"/>
    <property type="match status" value="1"/>
</dbReference>
<keyword evidence="3" id="KW-0804">Transcription</keyword>
<dbReference type="InterPro" id="IPR020449">
    <property type="entry name" value="Tscrpt_reg_AraC-type_HTH"/>
</dbReference>
<dbReference type="Gene3D" id="1.10.10.60">
    <property type="entry name" value="Homeodomain-like"/>
    <property type="match status" value="1"/>
</dbReference>
<feature type="domain" description="HTH araC/xylS-type" evidence="4">
    <location>
        <begin position="219"/>
        <end position="320"/>
    </location>
</feature>
<accession>A0A1C4U8B3</accession>
<evidence type="ECO:0000256" key="2">
    <source>
        <dbReference type="ARBA" id="ARBA00023125"/>
    </source>
</evidence>
<dbReference type="EMBL" id="LT607413">
    <property type="protein sequence ID" value="SCE67906.1"/>
    <property type="molecule type" value="Genomic_DNA"/>
</dbReference>
<dbReference type="InterPro" id="IPR009057">
    <property type="entry name" value="Homeodomain-like_sf"/>
</dbReference>
<name>A0A1C4U8B3_MICEC</name>
<dbReference type="SUPFAM" id="SSF46689">
    <property type="entry name" value="Homeodomain-like"/>
    <property type="match status" value="1"/>
</dbReference>
<dbReference type="PANTHER" id="PTHR46796:SF6">
    <property type="entry name" value="ARAC SUBFAMILY"/>
    <property type="match status" value="1"/>
</dbReference>
<sequence>MIYSDLTSQDVPAAERFDWWREWTRQSVIPTAIARDSDSDFHARCRMVSLGAVEVMRHEFQSIKYHRNRRLIRQSDPEKIHLSLSLSGRLGLATGGRESLIRGHEFVLYDSSRPLGGWVSGDDGDIAAHILINIPRTRLPLPARLIDQLVITPMPAHHGVGALLATYLTTLIRHADRYRPADALRLSTVTADLVTTLCAHHTDTESAVPVDSRHRVLQARIHDFVRRRLGDPELTPGMIAAAHHISLRHLHKLFHDQGMTVAGRIRELRLEHCRSDLADPFLRDRPVHAIARRWGFTNTAHFARLFRATYGTPPGEYRHTALPPTTAG</sequence>
<gene>
    <name evidence="5" type="ORF">GA0070618_0102</name>
</gene>
<dbReference type="SMART" id="SM00342">
    <property type="entry name" value="HTH_ARAC"/>
    <property type="match status" value="1"/>
</dbReference>
<dbReference type="Proteomes" id="UP000198253">
    <property type="component" value="Chromosome I"/>
</dbReference>
<reference evidence="6" key="1">
    <citation type="submission" date="2016-06" db="EMBL/GenBank/DDBJ databases">
        <authorList>
            <person name="Varghese N."/>
            <person name="Submissions Spin"/>
        </authorList>
    </citation>
    <scope>NUCLEOTIDE SEQUENCE [LARGE SCALE GENOMIC DNA]</scope>
    <source>
        <strain evidence="6">DSM 43816</strain>
    </source>
</reference>
<dbReference type="GO" id="GO:0043565">
    <property type="term" value="F:sequence-specific DNA binding"/>
    <property type="evidence" value="ECO:0007669"/>
    <property type="project" value="InterPro"/>
</dbReference>
<dbReference type="InParanoid" id="A0A1C4U8B3"/>
<dbReference type="GO" id="GO:0003700">
    <property type="term" value="F:DNA-binding transcription factor activity"/>
    <property type="evidence" value="ECO:0007669"/>
    <property type="project" value="InterPro"/>
</dbReference>